<accession>A0AAE1KHC2</accession>
<keyword evidence="2" id="KW-1185">Reference proteome</keyword>
<gene>
    <name evidence="1" type="ORF">Pcinc_021590</name>
</gene>
<evidence type="ECO:0000313" key="2">
    <source>
        <dbReference type="Proteomes" id="UP001286313"/>
    </source>
</evidence>
<name>A0AAE1KHC2_PETCI</name>
<dbReference type="Proteomes" id="UP001286313">
    <property type="component" value="Unassembled WGS sequence"/>
</dbReference>
<sequence>MATELVAAMVATITTGMETTIEAAISSNNPTRYTHPHFATPTHTLLHPPTHFCTHPHSSAPTHIPLRPPTSLYAHPYPSTPTHTPLFIFPSLSTTPGSSKLPEEIQ</sequence>
<organism evidence="1 2">
    <name type="scientific">Petrolisthes cinctipes</name>
    <name type="common">Flat porcelain crab</name>
    <dbReference type="NCBI Taxonomy" id="88211"/>
    <lineage>
        <taxon>Eukaryota</taxon>
        <taxon>Metazoa</taxon>
        <taxon>Ecdysozoa</taxon>
        <taxon>Arthropoda</taxon>
        <taxon>Crustacea</taxon>
        <taxon>Multicrustacea</taxon>
        <taxon>Malacostraca</taxon>
        <taxon>Eumalacostraca</taxon>
        <taxon>Eucarida</taxon>
        <taxon>Decapoda</taxon>
        <taxon>Pleocyemata</taxon>
        <taxon>Anomura</taxon>
        <taxon>Galatheoidea</taxon>
        <taxon>Porcellanidae</taxon>
        <taxon>Petrolisthes</taxon>
    </lineage>
</organism>
<protein>
    <submittedName>
        <fullName evidence="1">Uncharacterized protein</fullName>
    </submittedName>
</protein>
<comment type="caution">
    <text evidence="1">The sequence shown here is derived from an EMBL/GenBank/DDBJ whole genome shotgun (WGS) entry which is preliminary data.</text>
</comment>
<evidence type="ECO:0000313" key="1">
    <source>
        <dbReference type="EMBL" id="KAK3873414.1"/>
    </source>
</evidence>
<reference evidence="1" key="1">
    <citation type="submission" date="2023-10" db="EMBL/GenBank/DDBJ databases">
        <title>Genome assemblies of two species of porcelain crab, Petrolisthes cinctipes and Petrolisthes manimaculis (Anomura: Porcellanidae).</title>
        <authorList>
            <person name="Angst P."/>
        </authorList>
    </citation>
    <scope>NUCLEOTIDE SEQUENCE</scope>
    <source>
        <strain evidence="1">PB745_01</strain>
        <tissue evidence="1">Gill</tissue>
    </source>
</reference>
<dbReference type="EMBL" id="JAWQEG010002226">
    <property type="protein sequence ID" value="KAK3873414.1"/>
    <property type="molecule type" value="Genomic_DNA"/>
</dbReference>
<dbReference type="AlphaFoldDB" id="A0AAE1KHC2"/>
<proteinExistence type="predicted"/>